<dbReference type="SUPFAM" id="SSF82153">
    <property type="entry name" value="FAS1 domain"/>
    <property type="match status" value="2"/>
</dbReference>
<feature type="domain" description="FAS1" evidence="2">
    <location>
        <begin position="184"/>
        <end position="348"/>
    </location>
</feature>
<accession>A0A167NKG3</accession>
<dbReference type="RefSeq" id="XP_018701372.1">
    <property type="nucleotide sequence ID" value="XM_018851356.1"/>
</dbReference>
<dbReference type="EMBL" id="AZHB01000024">
    <property type="protein sequence ID" value="OAA55648.1"/>
    <property type="molecule type" value="Genomic_DNA"/>
</dbReference>
<dbReference type="Gene3D" id="2.30.180.10">
    <property type="entry name" value="FAS1 domain"/>
    <property type="match status" value="2"/>
</dbReference>
<name>A0A167NKG3_CORFA</name>
<feature type="region of interest" description="Disordered" evidence="1">
    <location>
        <begin position="365"/>
        <end position="389"/>
    </location>
</feature>
<dbReference type="Proteomes" id="UP000076744">
    <property type="component" value="Unassembled WGS sequence"/>
</dbReference>
<feature type="compositionally biased region" description="Low complexity" evidence="1">
    <location>
        <begin position="374"/>
        <end position="389"/>
    </location>
</feature>
<dbReference type="Pfam" id="PF02469">
    <property type="entry name" value="Fasciclin"/>
    <property type="match status" value="2"/>
</dbReference>
<evidence type="ECO:0000256" key="1">
    <source>
        <dbReference type="SAM" id="MobiDB-lite"/>
    </source>
</evidence>
<dbReference type="PANTHER" id="PTHR10900:SF77">
    <property type="entry name" value="FI19380P1"/>
    <property type="match status" value="1"/>
</dbReference>
<dbReference type="InterPro" id="IPR000782">
    <property type="entry name" value="FAS1_domain"/>
</dbReference>
<dbReference type="GeneID" id="30024045"/>
<organism evidence="3 4">
    <name type="scientific">Cordyceps fumosorosea (strain ARSEF 2679)</name>
    <name type="common">Isaria fumosorosea</name>
    <dbReference type="NCBI Taxonomy" id="1081104"/>
    <lineage>
        <taxon>Eukaryota</taxon>
        <taxon>Fungi</taxon>
        <taxon>Dikarya</taxon>
        <taxon>Ascomycota</taxon>
        <taxon>Pezizomycotina</taxon>
        <taxon>Sordariomycetes</taxon>
        <taxon>Hypocreomycetidae</taxon>
        <taxon>Hypocreales</taxon>
        <taxon>Cordycipitaceae</taxon>
        <taxon>Cordyceps</taxon>
    </lineage>
</organism>
<evidence type="ECO:0000259" key="2">
    <source>
        <dbReference type="PROSITE" id="PS50213"/>
    </source>
</evidence>
<comment type="caution">
    <text evidence="3">The sequence shown here is derived from an EMBL/GenBank/DDBJ whole genome shotgun (WGS) entry which is preliminary data.</text>
</comment>
<dbReference type="InterPro" id="IPR036378">
    <property type="entry name" value="FAS1_dom_sf"/>
</dbReference>
<dbReference type="InterPro" id="IPR050904">
    <property type="entry name" value="Adhesion/Biosynth-related"/>
</dbReference>
<evidence type="ECO:0000313" key="4">
    <source>
        <dbReference type="Proteomes" id="UP000076744"/>
    </source>
</evidence>
<dbReference type="PANTHER" id="PTHR10900">
    <property type="entry name" value="PERIOSTIN-RELATED"/>
    <property type="match status" value="1"/>
</dbReference>
<dbReference type="AlphaFoldDB" id="A0A167NKG3"/>
<protein>
    <submittedName>
        <fullName evidence="3">FAS1 domain protein</fullName>
    </submittedName>
</protein>
<dbReference type="PROSITE" id="PS50213">
    <property type="entry name" value="FAS1"/>
    <property type="match status" value="2"/>
</dbReference>
<gene>
    <name evidence="3" type="ORF">ISF_07753</name>
</gene>
<feature type="domain" description="FAS1" evidence="2">
    <location>
        <begin position="31"/>
        <end position="181"/>
    </location>
</feature>
<sequence>MPQPNPDELEAAFQRLVAAHPLPLSSSTHSGETIYDVLKTLPEASAYHQLLERYPRLVALLADVSDGEVTLFLPVNAAWEGAATAAAGLSGVDAEADADAGAGAEEALLAMHVSPHFLDQAYLRSMTNVPTIHAPGTINRPQVFPLRLGEAGWTLAGGGRFLAGEGIRARNGLIYRIDRVITPPGALLEVLRLRGTHTTLLHAVEVAGFAAELASRPGGTLFAPSDRALASLGPEALRFLTESAEGRKYLNALLRGHFCPVHTHYTNLVWPQNDGAERRTSAEEDRVYKGSMRRELPSALCVGEQAVSLEVSITRYMCLIAVAVNGTPVVEQDIGGEDGVAQGIDEVLLPGGVVGKGSEDLISHPVKASPKNCTAAETATPTANAADSA</sequence>
<dbReference type="SMART" id="SM00554">
    <property type="entry name" value="FAS1"/>
    <property type="match status" value="2"/>
</dbReference>
<dbReference type="STRING" id="1081104.A0A167NKG3"/>
<dbReference type="OrthoDB" id="7700931at2759"/>
<keyword evidence="4" id="KW-1185">Reference proteome</keyword>
<reference evidence="3 4" key="1">
    <citation type="journal article" date="2016" name="Genome Biol. Evol.">
        <title>Divergent and convergent evolution of fungal pathogenicity.</title>
        <authorList>
            <person name="Shang Y."/>
            <person name="Xiao G."/>
            <person name="Zheng P."/>
            <person name="Cen K."/>
            <person name="Zhan S."/>
            <person name="Wang C."/>
        </authorList>
    </citation>
    <scope>NUCLEOTIDE SEQUENCE [LARGE SCALE GENOMIC DNA]</scope>
    <source>
        <strain evidence="3 4">ARSEF 2679</strain>
    </source>
</reference>
<evidence type="ECO:0000313" key="3">
    <source>
        <dbReference type="EMBL" id="OAA55648.1"/>
    </source>
</evidence>
<proteinExistence type="predicted"/>